<reference evidence="11" key="1">
    <citation type="submission" date="2022-11" db="UniProtKB">
        <authorList>
            <consortium name="WormBaseParasite"/>
        </authorList>
    </citation>
    <scope>IDENTIFICATION</scope>
</reference>
<dbReference type="Pfam" id="PF05890">
    <property type="entry name" value="Ebp2"/>
    <property type="match status" value="1"/>
</dbReference>
<keyword evidence="10" id="KW-1185">Reference proteome</keyword>
<protein>
    <submittedName>
        <fullName evidence="11">Uncharacterized protein</fullName>
    </submittedName>
</protein>
<keyword evidence="4" id="KW-0690">Ribosome biogenesis</keyword>
<dbReference type="InterPro" id="IPR007757">
    <property type="entry name" value="MT-A70-like"/>
</dbReference>
<keyword evidence="5 8" id="KW-0175">Coiled coil</keyword>
<feature type="transmembrane region" description="Helical" evidence="9">
    <location>
        <begin position="396"/>
        <end position="418"/>
    </location>
</feature>
<feature type="transmembrane region" description="Helical" evidence="9">
    <location>
        <begin position="592"/>
        <end position="613"/>
    </location>
</feature>
<dbReference type="PROSITE" id="PS00092">
    <property type="entry name" value="N6_MTASE"/>
    <property type="match status" value="1"/>
</dbReference>
<feature type="transmembrane region" description="Helical" evidence="9">
    <location>
        <begin position="351"/>
        <end position="376"/>
    </location>
</feature>
<feature type="coiled-coil region" evidence="8">
    <location>
        <begin position="190"/>
        <end position="255"/>
    </location>
</feature>
<evidence type="ECO:0000313" key="10">
    <source>
        <dbReference type="Proteomes" id="UP000887581"/>
    </source>
</evidence>
<dbReference type="GO" id="GO:0030687">
    <property type="term" value="C:preribosome, large subunit precursor"/>
    <property type="evidence" value="ECO:0007669"/>
    <property type="project" value="TreeGrafter"/>
</dbReference>
<accession>A0A915Q1D1</accession>
<dbReference type="PANTHER" id="PTHR13028">
    <property type="entry name" value="RRNA PROCESSING PROTEIN EBNA1-BINDING PROTEIN-RELATED"/>
    <property type="match status" value="1"/>
</dbReference>
<dbReference type="InterPro" id="IPR008610">
    <property type="entry name" value="Ebp2"/>
</dbReference>
<evidence type="ECO:0000256" key="3">
    <source>
        <dbReference type="ARBA" id="ARBA00007336"/>
    </source>
</evidence>
<dbReference type="WBParaSite" id="sdigi.contig73.g3661.t1">
    <property type="protein sequence ID" value="sdigi.contig73.g3661.t1"/>
    <property type="gene ID" value="sdigi.contig73.g3661"/>
</dbReference>
<dbReference type="PANTHER" id="PTHR13028:SF0">
    <property type="entry name" value="RRNA-PROCESSING PROTEIN EBP2-RELATED"/>
    <property type="match status" value="1"/>
</dbReference>
<evidence type="ECO:0000256" key="7">
    <source>
        <dbReference type="PROSITE-ProRule" id="PRU00489"/>
    </source>
</evidence>
<evidence type="ECO:0000313" key="11">
    <source>
        <dbReference type="WBParaSite" id="sdigi.contig73.g3661.t1"/>
    </source>
</evidence>
<name>A0A915Q1D1_9BILA</name>
<dbReference type="GO" id="GO:0032259">
    <property type="term" value="P:methylation"/>
    <property type="evidence" value="ECO:0007669"/>
    <property type="project" value="InterPro"/>
</dbReference>
<comment type="similarity">
    <text evidence="7">Belongs to the MT-A70-like family.</text>
</comment>
<comment type="function">
    <text evidence="1">Required for the processing of the 27S pre-rRNA.</text>
</comment>
<dbReference type="Proteomes" id="UP000887581">
    <property type="component" value="Unplaced"/>
</dbReference>
<evidence type="ECO:0000256" key="6">
    <source>
        <dbReference type="ARBA" id="ARBA00023242"/>
    </source>
</evidence>
<dbReference type="GO" id="GO:0016020">
    <property type="term" value="C:membrane"/>
    <property type="evidence" value="ECO:0007669"/>
    <property type="project" value="UniProtKB-SubCell"/>
</dbReference>
<evidence type="ECO:0000256" key="5">
    <source>
        <dbReference type="ARBA" id="ARBA00023054"/>
    </source>
</evidence>
<dbReference type="InterPro" id="IPR002052">
    <property type="entry name" value="DNA_methylase_N6_adenine_CS"/>
</dbReference>
<evidence type="ECO:0000256" key="2">
    <source>
        <dbReference type="ARBA" id="ARBA00004604"/>
    </source>
</evidence>
<evidence type="ECO:0000256" key="9">
    <source>
        <dbReference type="SAM" id="Phobius"/>
    </source>
</evidence>
<dbReference type="GO" id="GO:0042273">
    <property type="term" value="P:ribosomal large subunit biogenesis"/>
    <property type="evidence" value="ECO:0007669"/>
    <property type="project" value="TreeGrafter"/>
</dbReference>
<feature type="transmembrane region" description="Helical" evidence="9">
    <location>
        <begin position="518"/>
        <end position="540"/>
    </location>
</feature>
<feature type="transmembrane region" description="Helical" evidence="9">
    <location>
        <begin position="560"/>
        <end position="580"/>
    </location>
</feature>
<dbReference type="GO" id="GO:0008168">
    <property type="term" value="F:methyltransferase activity"/>
    <property type="evidence" value="ECO:0007669"/>
    <property type="project" value="InterPro"/>
</dbReference>
<dbReference type="GO" id="GO:0003676">
    <property type="term" value="F:nucleic acid binding"/>
    <property type="evidence" value="ECO:0007669"/>
    <property type="project" value="InterPro"/>
</dbReference>
<evidence type="ECO:0000256" key="4">
    <source>
        <dbReference type="ARBA" id="ARBA00022517"/>
    </source>
</evidence>
<organism evidence="10 11">
    <name type="scientific">Setaria digitata</name>
    <dbReference type="NCBI Taxonomy" id="48799"/>
    <lineage>
        <taxon>Eukaryota</taxon>
        <taxon>Metazoa</taxon>
        <taxon>Ecdysozoa</taxon>
        <taxon>Nematoda</taxon>
        <taxon>Chromadorea</taxon>
        <taxon>Rhabditida</taxon>
        <taxon>Spirurina</taxon>
        <taxon>Spiruromorpha</taxon>
        <taxon>Filarioidea</taxon>
        <taxon>Setariidae</taxon>
        <taxon>Setaria</taxon>
    </lineage>
</organism>
<comment type="similarity">
    <text evidence="3">Belongs to the EBP2 family.</text>
</comment>
<proteinExistence type="inferred from homology"/>
<keyword evidence="9" id="KW-0472">Membrane</keyword>
<dbReference type="GO" id="GO:0006364">
    <property type="term" value="P:rRNA processing"/>
    <property type="evidence" value="ECO:0007669"/>
    <property type="project" value="TreeGrafter"/>
</dbReference>
<dbReference type="Pfam" id="PF05063">
    <property type="entry name" value="MT-A70"/>
    <property type="match status" value="1"/>
</dbReference>
<keyword evidence="9" id="KW-1133">Transmembrane helix</keyword>
<dbReference type="GO" id="GO:0034399">
    <property type="term" value="C:nuclear periphery"/>
    <property type="evidence" value="ECO:0007669"/>
    <property type="project" value="TreeGrafter"/>
</dbReference>
<dbReference type="PROSITE" id="PS51143">
    <property type="entry name" value="MT_A70"/>
    <property type="match status" value="1"/>
</dbReference>
<keyword evidence="6" id="KW-0539">Nucleus</keyword>
<comment type="subcellular location">
    <subcellularLocation>
        <location evidence="2">Nucleus</location>
        <location evidence="2">Nucleolus</location>
    </subcellularLocation>
</comment>
<dbReference type="GO" id="GO:0046873">
    <property type="term" value="F:metal ion transmembrane transporter activity"/>
    <property type="evidence" value="ECO:0007669"/>
    <property type="project" value="InterPro"/>
</dbReference>
<dbReference type="GO" id="GO:0005730">
    <property type="term" value="C:nucleolus"/>
    <property type="evidence" value="ECO:0007669"/>
    <property type="project" value="UniProtKB-SubCell"/>
</dbReference>
<evidence type="ECO:0000256" key="1">
    <source>
        <dbReference type="ARBA" id="ARBA00003387"/>
    </source>
</evidence>
<evidence type="ECO:0000256" key="8">
    <source>
        <dbReference type="SAM" id="Coils"/>
    </source>
</evidence>
<dbReference type="AlphaFoldDB" id="A0A915Q1D1"/>
<keyword evidence="9" id="KW-0812">Transmembrane</keyword>
<sequence length="1051" mass="119688">MDSISFKRTHWDTVKYLICKILRGVDLRLQNAKESAINCVTRWILLRSAFLECERSKMNIVNADADVSMLSADEIGEESCDSDRELQIAFDEGLLKSDKLNYVVEKKKPIINKKTELEEKVKKFNKNLSWLERLDVTVNNGHISEKAISDDFEREIVFYKQAEKAVQIAIPRLREMGVKIFRPGDYYAEMVKSDRHMQKVRERMAEIEQNKQKLEAIRRIRNEKKFAAKVQKKVMERKQNEKKILIEEVKKHRKGIKSQLDTMLNNAKRMCDNEVEVKELTKEKLRGRKKFSRIARNKKFGFGGQKKRSKKNDKNSFEEIATPRSLARKLKGFHFGSKSDAKQRRKKKTSFAVSLGNCFACGIFLSSCFLGLLPHIRKHGEHIQNVCVAVAGCSDLLSYIFLNSELVVLMGFLLILFLEEVVHMFHGSGSRGICKHSVDTACITNGKTSENVLSTVVDCESSACNSGLMTLLKWDEDIEPLVSENPSAENFADPVDNTPSIEFRHVSDEVFQKHKRGIYFHSGLHSSNLSLSTFVLLFGLSMHSLFEGIALGLPLISTEFYSLLFAIMLHEILCSFAFGANLAHQKSTPKTAFISSLVLAGSIPTGMSSSLVINSMETFTSLLIRFVLEGFAAGTLIYVACIEMLSSELSTHEQDLRRGLLKNLISMAGSAFRKIIRLRSTDWAVLDESAYYETIYEGNSVPNRTFYSIHSPFRMDSEAKALFEKESAGKKHRSKQKRRNGISSNIAYELQKVNIILKKALDEAIKMDAFNEKQQESALLDFNNYLVRNLALNIASVPCPLSRYDKLHYVAGQSIKEIFLDHENRIIDHIPNELIMWINASPEVITAGCKGEEFILPPFSAFIVNDAYGKRFDFILLDPPWENRSVRRKSVYPIYADQTSMLDFYLPELLEESGLLAVWVTNNAKHLEFVNEMIEYFGFVKIATWRWLKVTSSGEPVYNLDSQHKQPFESIIFASTTAGSEIYTKIVDDFVLISTPSAIHSRKPPLLPVLQTLGILKESALQLELYGRYLLPRTTTVGFEALRLQNKRYFV</sequence>